<gene>
    <name evidence="1" type="ORF">GH714_033518</name>
</gene>
<keyword evidence="2" id="KW-1185">Reference proteome</keyword>
<comment type="caution">
    <text evidence="1">The sequence shown here is derived from an EMBL/GenBank/DDBJ whole genome shotgun (WGS) entry which is preliminary data.</text>
</comment>
<accession>A0A6A6NDE5</accession>
<evidence type="ECO:0000313" key="2">
    <source>
        <dbReference type="Proteomes" id="UP000467840"/>
    </source>
</evidence>
<name>A0A6A6NDE5_HEVBR</name>
<dbReference type="EMBL" id="JAAGAX010000002">
    <property type="protein sequence ID" value="KAF2323115.1"/>
    <property type="molecule type" value="Genomic_DNA"/>
</dbReference>
<protein>
    <submittedName>
        <fullName evidence="1">Uncharacterized protein</fullName>
    </submittedName>
</protein>
<sequence length="93" mass="9450">MTTDFADQLEEKSAAITEGKQPEAAEATAALPAAAVVTAASALTVGAVEIVVSAAKSAAVLVVSDADVEAYWDSTEGEHLAATYLPHSVMKNC</sequence>
<evidence type="ECO:0000313" key="1">
    <source>
        <dbReference type="EMBL" id="KAF2323115.1"/>
    </source>
</evidence>
<proteinExistence type="predicted"/>
<organism evidence="1 2">
    <name type="scientific">Hevea brasiliensis</name>
    <name type="common">Para rubber tree</name>
    <name type="synonym">Siphonia brasiliensis</name>
    <dbReference type="NCBI Taxonomy" id="3981"/>
    <lineage>
        <taxon>Eukaryota</taxon>
        <taxon>Viridiplantae</taxon>
        <taxon>Streptophyta</taxon>
        <taxon>Embryophyta</taxon>
        <taxon>Tracheophyta</taxon>
        <taxon>Spermatophyta</taxon>
        <taxon>Magnoliopsida</taxon>
        <taxon>eudicotyledons</taxon>
        <taxon>Gunneridae</taxon>
        <taxon>Pentapetalae</taxon>
        <taxon>rosids</taxon>
        <taxon>fabids</taxon>
        <taxon>Malpighiales</taxon>
        <taxon>Euphorbiaceae</taxon>
        <taxon>Crotonoideae</taxon>
        <taxon>Micrandreae</taxon>
        <taxon>Hevea</taxon>
    </lineage>
</organism>
<dbReference type="AlphaFoldDB" id="A0A6A6NDE5"/>
<dbReference type="Proteomes" id="UP000467840">
    <property type="component" value="Chromosome 11"/>
</dbReference>
<reference evidence="1 2" key="1">
    <citation type="journal article" date="2020" name="Mol. Plant">
        <title>The Chromosome-Based Rubber Tree Genome Provides New Insights into Spurge Genome Evolution and Rubber Biosynthesis.</title>
        <authorList>
            <person name="Liu J."/>
            <person name="Shi C."/>
            <person name="Shi C.C."/>
            <person name="Li W."/>
            <person name="Zhang Q.J."/>
            <person name="Zhang Y."/>
            <person name="Li K."/>
            <person name="Lu H.F."/>
            <person name="Shi C."/>
            <person name="Zhu S.T."/>
            <person name="Xiao Z.Y."/>
            <person name="Nan H."/>
            <person name="Yue Y."/>
            <person name="Zhu X.G."/>
            <person name="Wu Y."/>
            <person name="Hong X.N."/>
            <person name="Fan G.Y."/>
            <person name="Tong Y."/>
            <person name="Zhang D."/>
            <person name="Mao C.L."/>
            <person name="Liu Y.L."/>
            <person name="Hao S.J."/>
            <person name="Liu W.Q."/>
            <person name="Lv M.Q."/>
            <person name="Zhang H.B."/>
            <person name="Liu Y."/>
            <person name="Hu-Tang G.R."/>
            <person name="Wang J.P."/>
            <person name="Wang J.H."/>
            <person name="Sun Y.H."/>
            <person name="Ni S.B."/>
            <person name="Chen W.B."/>
            <person name="Zhang X.C."/>
            <person name="Jiao Y.N."/>
            <person name="Eichler E.E."/>
            <person name="Li G.H."/>
            <person name="Liu X."/>
            <person name="Gao L.Z."/>
        </authorList>
    </citation>
    <scope>NUCLEOTIDE SEQUENCE [LARGE SCALE GENOMIC DNA]</scope>
    <source>
        <strain evidence="2">cv. GT1</strain>
        <tissue evidence="1">Leaf</tissue>
    </source>
</reference>